<dbReference type="EMBL" id="AP025591">
    <property type="protein sequence ID" value="BDG03029.1"/>
    <property type="molecule type" value="Genomic_DNA"/>
</dbReference>
<accession>A0ABM7WU85</accession>
<evidence type="ECO:0000259" key="3">
    <source>
        <dbReference type="PROSITE" id="PS50006"/>
    </source>
</evidence>
<sequence>MPNDEIERTWTAVPRLTPPDRRHAFFLVLAGPQFGEIFPLEPGRELLVGRREDADIPIRDDGISRRHAAIRVEGEGAVIRDLGSVNGTWVDGVRVEAAPLVDGSRVAIGGATTLKFAYTDELEARWQLKLAESALQDPLTGLSNRRHLEERLAAEVAAGLRHARPVSVLLVDVDHFKAVNDAHGHLAGDEALKMVAFVLRGAVRKEDVLARFGGEEFVVVARETPLAGARALGERIRRAVERSRCAWQGQDLALTVSIGVTVSVGAAQLEPGRTERELLESADRALYLAKQGGRNRVVAIPAAPSAR</sequence>
<dbReference type="PROSITE" id="PS50006">
    <property type="entry name" value="FHA_DOMAIN"/>
    <property type="match status" value="1"/>
</dbReference>
<dbReference type="EC" id="2.7.7.65" evidence="1"/>
<comment type="catalytic activity">
    <reaction evidence="2">
        <text>2 GTP = 3',3'-c-di-GMP + 2 diphosphate</text>
        <dbReference type="Rhea" id="RHEA:24898"/>
        <dbReference type="ChEBI" id="CHEBI:33019"/>
        <dbReference type="ChEBI" id="CHEBI:37565"/>
        <dbReference type="ChEBI" id="CHEBI:58805"/>
        <dbReference type="EC" id="2.7.7.65"/>
    </reaction>
</comment>
<dbReference type="InterPro" id="IPR008984">
    <property type="entry name" value="SMAD_FHA_dom_sf"/>
</dbReference>
<dbReference type="CDD" id="cd01949">
    <property type="entry name" value="GGDEF"/>
    <property type="match status" value="1"/>
</dbReference>
<dbReference type="Gene3D" id="3.30.70.270">
    <property type="match status" value="1"/>
</dbReference>
<dbReference type="Gene3D" id="2.60.200.20">
    <property type="match status" value="1"/>
</dbReference>
<dbReference type="NCBIfam" id="TIGR00254">
    <property type="entry name" value="GGDEF"/>
    <property type="match status" value="1"/>
</dbReference>
<dbReference type="PANTHER" id="PTHR45138:SF9">
    <property type="entry name" value="DIGUANYLATE CYCLASE DGCM-RELATED"/>
    <property type="match status" value="1"/>
</dbReference>
<dbReference type="InterPro" id="IPR000253">
    <property type="entry name" value="FHA_dom"/>
</dbReference>
<dbReference type="SUPFAM" id="SSF55073">
    <property type="entry name" value="Nucleotide cyclase"/>
    <property type="match status" value="1"/>
</dbReference>
<feature type="domain" description="GGDEF" evidence="4">
    <location>
        <begin position="164"/>
        <end position="302"/>
    </location>
</feature>
<evidence type="ECO:0000256" key="2">
    <source>
        <dbReference type="ARBA" id="ARBA00034247"/>
    </source>
</evidence>
<dbReference type="CDD" id="cd00060">
    <property type="entry name" value="FHA"/>
    <property type="match status" value="1"/>
</dbReference>
<dbReference type="SUPFAM" id="SSF49879">
    <property type="entry name" value="SMAD/FHA domain"/>
    <property type="match status" value="1"/>
</dbReference>
<evidence type="ECO:0000313" key="6">
    <source>
        <dbReference type="Proteomes" id="UP001162891"/>
    </source>
</evidence>
<dbReference type="SMART" id="SM00240">
    <property type="entry name" value="FHA"/>
    <property type="match status" value="1"/>
</dbReference>
<proteinExistence type="predicted"/>
<dbReference type="InterPro" id="IPR043128">
    <property type="entry name" value="Rev_trsase/Diguanyl_cyclase"/>
</dbReference>
<dbReference type="Pfam" id="PF00990">
    <property type="entry name" value="GGDEF"/>
    <property type="match status" value="1"/>
</dbReference>
<gene>
    <name evidence="5" type="ORF">AMOR_20250</name>
</gene>
<dbReference type="PANTHER" id="PTHR45138">
    <property type="entry name" value="REGULATORY COMPONENTS OF SENSORY TRANSDUCTION SYSTEM"/>
    <property type="match status" value="1"/>
</dbReference>
<dbReference type="InterPro" id="IPR000160">
    <property type="entry name" value="GGDEF_dom"/>
</dbReference>
<name>A0ABM7WU85_9BACT</name>
<dbReference type="SMART" id="SM00267">
    <property type="entry name" value="GGDEF"/>
    <property type="match status" value="1"/>
</dbReference>
<dbReference type="Pfam" id="PF00498">
    <property type="entry name" value="FHA"/>
    <property type="match status" value="1"/>
</dbReference>
<evidence type="ECO:0000256" key="1">
    <source>
        <dbReference type="ARBA" id="ARBA00012528"/>
    </source>
</evidence>
<dbReference type="PROSITE" id="PS50887">
    <property type="entry name" value="GGDEF"/>
    <property type="match status" value="1"/>
</dbReference>
<dbReference type="RefSeq" id="WP_248360708.1">
    <property type="nucleotide sequence ID" value="NZ_AP025591.1"/>
</dbReference>
<evidence type="ECO:0000259" key="4">
    <source>
        <dbReference type="PROSITE" id="PS50887"/>
    </source>
</evidence>
<protein>
    <recommendedName>
        <fullName evidence="1">diguanylate cyclase</fullName>
        <ecNumber evidence="1">2.7.7.65</ecNumber>
    </recommendedName>
</protein>
<feature type="domain" description="FHA" evidence="3">
    <location>
        <begin position="46"/>
        <end position="95"/>
    </location>
</feature>
<organism evidence="5 6">
    <name type="scientific">Anaeromyxobacter oryzae</name>
    <dbReference type="NCBI Taxonomy" id="2918170"/>
    <lineage>
        <taxon>Bacteria</taxon>
        <taxon>Pseudomonadati</taxon>
        <taxon>Myxococcota</taxon>
        <taxon>Myxococcia</taxon>
        <taxon>Myxococcales</taxon>
        <taxon>Cystobacterineae</taxon>
        <taxon>Anaeromyxobacteraceae</taxon>
        <taxon>Anaeromyxobacter</taxon>
    </lineage>
</organism>
<keyword evidence="6" id="KW-1185">Reference proteome</keyword>
<dbReference type="Proteomes" id="UP001162891">
    <property type="component" value="Chromosome"/>
</dbReference>
<evidence type="ECO:0000313" key="5">
    <source>
        <dbReference type="EMBL" id="BDG03029.1"/>
    </source>
</evidence>
<reference evidence="6" key="1">
    <citation type="journal article" date="2022" name="Int. J. Syst. Evol. Microbiol.">
        <title>Anaeromyxobacter oryzae sp. nov., Anaeromyxobacter diazotrophicus sp. nov. and Anaeromyxobacter paludicola sp. nov., isolated from paddy soils.</title>
        <authorList>
            <person name="Itoh H."/>
            <person name="Xu Z."/>
            <person name="Mise K."/>
            <person name="Masuda Y."/>
            <person name="Ushijima N."/>
            <person name="Hayakawa C."/>
            <person name="Shiratori Y."/>
            <person name="Senoo K."/>
        </authorList>
    </citation>
    <scope>NUCLEOTIDE SEQUENCE [LARGE SCALE GENOMIC DNA]</scope>
    <source>
        <strain evidence="6">Red232</strain>
    </source>
</reference>
<dbReference type="InterPro" id="IPR050469">
    <property type="entry name" value="Diguanylate_Cyclase"/>
</dbReference>
<dbReference type="InterPro" id="IPR029787">
    <property type="entry name" value="Nucleotide_cyclase"/>
</dbReference>